<dbReference type="InterPro" id="IPR036179">
    <property type="entry name" value="Ig-like_dom_sf"/>
</dbReference>
<dbReference type="PROSITE" id="PS50835">
    <property type="entry name" value="IG_LIKE"/>
    <property type="match status" value="1"/>
</dbReference>
<evidence type="ECO:0000313" key="3">
    <source>
        <dbReference type="Proteomes" id="UP000507470"/>
    </source>
</evidence>
<keyword evidence="3" id="KW-1185">Reference proteome</keyword>
<dbReference type="AlphaFoldDB" id="A0A6J8DY80"/>
<organism evidence="2 3">
    <name type="scientific">Mytilus coruscus</name>
    <name type="common">Sea mussel</name>
    <dbReference type="NCBI Taxonomy" id="42192"/>
    <lineage>
        <taxon>Eukaryota</taxon>
        <taxon>Metazoa</taxon>
        <taxon>Spiralia</taxon>
        <taxon>Lophotrochozoa</taxon>
        <taxon>Mollusca</taxon>
        <taxon>Bivalvia</taxon>
        <taxon>Autobranchia</taxon>
        <taxon>Pteriomorphia</taxon>
        <taxon>Mytilida</taxon>
        <taxon>Mytiloidea</taxon>
        <taxon>Mytilidae</taxon>
        <taxon>Mytilinae</taxon>
        <taxon>Mytilus</taxon>
    </lineage>
</organism>
<dbReference type="InterPro" id="IPR003599">
    <property type="entry name" value="Ig_sub"/>
</dbReference>
<name>A0A6J8DY80_MYTCO</name>
<dbReference type="PANTHER" id="PTHR23279">
    <property type="entry name" value="DEFECTIVE PROBOSCIS EXTENSION RESPONSE DPR -RELATED"/>
    <property type="match status" value="1"/>
</dbReference>
<evidence type="ECO:0000259" key="1">
    <source>
        <dbReference type="PROSITE" id="PS50835"/>
    </source>
</evidence>
<dbReference type="InterPro" id="IPR013106">
    <property type="entry name" value="Ig_V-set"/>
</dbReference>
<dbReference type="InterPro" id="IPR007110">
    <property type="entry name" value="Ig-like_dom"/>
</dbReference>
<dbReference type="PANTHER" id="PTHR23279:SF36">
    <property type="entry name" value="DEFECTIVE PROBOSCIS EXTENSION RESPONSE 9, ISOFORM A"/>
    <property type="match status" value="1"/>
</dbReference>
<proteinExistence type="predicted"/>
<evidence type="ECO:0000313" key="2">
    <source>
        <dbReference type="EMBL" id="CAC5412708.1"/>
    </source>
</evidence>
<sequence>MLTQEFILYIYSAFLTGVGDSVELYVTLGSTAEFNCPYKETTDAVIWRGPQQLSTYAVNNKINKNVPNSRRIKIDGNFAAGEYILKLLNFTKDDEGTYQCDTINNDKALKFKIEALIAEIPNLIDGKSEYLFYAKLKETINISFTVRSFETPMIKWVLPAGGNPGYGQINQINKTMFQAIFTLTAENAYQFGSYGLRIRNDAGDVFIKIHLLSSDVRIVKTDIHCNMWSSVNLTCQTTSDIALTFENIWVHTYNDVLIGKQAGQIKGNFSVLSLPFCVYQNTGNYSCKWFNSTEEYTARATVYVRSRPVCAEKKVQHVGDGLLLEVKFYSDPAPGLVFWYYKDNIITSVDKYQRHLKLATVQLTIQTKIVTTNGFVAILIIKNFTESDIAVYKCAIKNSLDVIDVHFTTKMITEAMLERNRTDIHQMTGKYINLVDPISN</sequence>
<reference evidence="2 3" key="1">
    <citation type="submission" date="2020-06" db="EMBL/GenBank/DDBJ databases">
        <authorList>
            <person name="Li R."/>
            <person name="Bekaert M."/>
        </authorList>
    </citation>
    <scope>NUCLEOTIDE SEQUENCE [LARGE SCALE GENOMIC DNA]</scope>
    <source>
        <strain evidence="3">wild</strain>
    </source>
</reference>
<accession>A0A6J8DY80</accession>
<dbReference type="EMBL" id="CACVKT020008083">
    <property type="protein sequence ID" value="CAC5412708.1"/>
    <property type="molecule type" value="Genomic_DNA"/>
</dbReference>
<dbReference type="SMART" id="SM00409">
    <property type="entry name" value="IG"/>
    <property type="match status" value="2"/>
</dbReference>
<dbReference type="GO" id="GO:0032589">
    <property type="term" value="C:neuron projection membrane"/>
    <property type="evidence" value="ECO:0007669"/>
    <property type="project" value="TreeGrafter"/>
</dbReference>
<dbReference type="InterPro" id="IPR037448">
    <property type="entry name" value="Zig-8"/>
</dbReference>
<protein>
    <recommendedName>
        <fullName evidence="1">Ig-like domain-containing protein</fullName>
    </recommendedName>
</protein>
<dbReference type="Proteomes" id="UP000507470">
    <property type="component" value="Unassembled WGS sequence"/>
</dbReference>
<feature type="domain" description="Ig-like" evidence="1">
    <location>
        <begin position="229"/>
        <end position="303"/>
    </location>
</feature>
<dbReference type="InterPro" id="IPR013783">
    <property type="entry name" value="Ig-like_fold"/>
</dbReference>
<dbReference type="Gene3D" id="2.60.40.10">
    <property type="entry name" value="Immunoglobulins"/>
    <property type="match status" value="3"/>
</dbReference>
<dbReference type="GO" id="GO:0050808">
    <property type="term" value="P:synapse organization"/>
    <property type="evidence" value="ECO:0007669"/>
    <property type="project" value="TreeGrafter"/>
</dbReference>
<gene>
    <name evidence="2" type="ORF">MCOR_45695</name>
</gene>
<dbReference type="SUPFAM" id="SSF48726">
    <property type="entry name" value="Immunoglobulin"/>
    <property type="match status" value="3"/>
</dbReference>
<dbReference type="OrthoDB" id="6155942at2759"/>
<dbReference type="Pfam" id="PF07686">
    <property type="entry name" value="V-set"/>
    <property type="match status" value="1"/>
</dbReference>